<dbReference type="Proteomes" id="UP000828390">
    <property type="component" value="Unassembled WGS sequence"/>
</dbReference>
<protein>
    <submittedName>
        <fullName evidence="1">Uncharacterized protein</fullName>
    </submittedName>
</protein>
<accession>A0A9D4LE09</accession>
<organism evidence="1 2">
    <name type="scientific">Dreissena polymorpha</name>
    <name type="common">Zebra mussel</name>
    <name type="synonym">Mytilus polymorpha</name>
    <dbReference type="NCBI Taxonomy" id="45954"/>
    <lineage>
        <taxon>Eukaryota</taxon>
        <taxon>Metazoa</taxon>
        <taxon>Spiralia</taxon>
        <taxon>Lophotrochozoa</taxon>
        <taxon>Mollusca</taxon>
        <taxon>Bivalvia</taxon>
        <taxon>Autobranchia</taxon>
        <taxon>Heteroconchia</taxon>
        <taxon>Euheterodonta</taxon>
        <taxon>Imparidentia</taxon>
        <taxon>Neoheterodontei</taxon>
        <taxon>Myida</taxon>
        <taxon>Dreissenoidea</taxon>
        <taxon>Dreissenidae</taxon>
        <taxon>Dreissena</taxon>
    </lineage>
</organism>
<dbReference type="AlphaFoldDB" id="A0A9D4LE09"/>
<comment type="caution">
    <text evidence="1">The sequence shown here is derived from an EMBL/GenBank/DDBJ whole genome shotgun (WGS) entry which is preliminary data.</text>
</comment>
<evidence type="ECO:0000313" key="1">
    <source>
        <dbReference type="EMBL" id="KAH3856356.1"/>
    </source>
</evidence>
<proteinExistence type="predicted"/>
<evidence type="ECO:0000313" key="2">
    <source>
        <dbReference type="Proteomes" id="UP000828390"/>
    </source>
</evidence>
<reference evidence="1" key="1">
    <citation type="journal article" date="2019" name="bioRxiv">
        <title>The Genome of the Zebra Mussel, Dreissena polymorpha: A Resource for Invasive Species Research.</title>
        <authorList>
            <person name="McCartney M.A."/>
            <person name="Auch B."/>
            <person name="Kono T."/>
            <person name="Mallez S."/>
            <person name="Zhang Y."/>
            <person name="Obille A."/>
            <person name="Becker A."/>
            <person name="Abrahante J.E."/>
            <person name="Garbe J."/>
            <person name="Badalamenti J.P."/>
            <person name="Herman A."/>
            <person name="Mangelson H."/>
            <person name="Liachko I."/>
            <person name="Sullivan S."/>
            <person name="Sone E.D."/>
            <person name="Koren S."/>
            <person name="Silverstein K.A.T."/>
            <person name="Beckman K.B."/>
            <person name="Gohl D.M."/>
        </authorList>
    </citation>
    <scope>NUCLEOTIDE SEQUENCE</scope>
    <source>
        <strain evidence="1">Duluth1</strain>
        <tissue evidence="1">Whole animal</tissue>
    </source>
</reference>
<dbReference type="EMBL" id="JAIWYP010000003">
    <property type="protein sequence ID" value="KAH3856356.1"/>
    <property type="molecule type" value="Genomic_DNA"/>
</dbReference>
<gene>
    <name evidence="1" type="ORF">DPMN_098942</name>
</gene>
<sequence>MFCLRVCRSQNYFRLLHAIFCKLQLKLRSYNTGRGRTHRSPFMAGIVKKAPLMLKLHFHAKGDSRTALMQRLLPHLTTGGSIICIYHLRTIYVQSFNNGFYKEMKDMPYST</sequence>
<reference evidence="1" key="2">
    <citation type="submission" date="2020-11" db="EMBL/GenBank/DDBJ databases">
        <authorList>
            <person name="McCartney M.A."/>
            <person name="Auch B."/>
            <person name="Kono T."/>
            <person name="Mallez S."/>
            <person name="Becker A."/>
            <person name="Gohl D.M."/>
            <person name="Silverstein K.A.T."/>
            <person name="Koren S."/>
            <person name="Bechman K.B."/>
            <person name="Herman A."/>
            <person name="Abrahante J.E."/>
            <person name="Garbe J."/>
        </authorList>
    </citation>
    <scope>NUCLEOTIDE SEQUENCE</scope>
    <source>
        <strain evidence="1">Duluth1</strain>
        <tissue evidence="1">Whole animal</tissue>
    </source>
</reference>
<keyword evidence="2" id="KW-1185">Reference proteome</keyword>
<name>A0A9D4LE09_DREPO</name>